<keyword evidence="2" id="KW-1185">Reference proteome</keyword>
<organism evidence="1 2">
    <name type="scientific">Heterodermia speciosa</name>
    <dbReference type="NCBI Taxonomy" id="116794"/>
    <lineage>
        <taxon>Eukaryota</taxon>
        <taxon>Fungi</taxon>
        <taxon>Dikarya</taxon>
        <taxon>Ascomycota</taxon>
        <taxon>Pezizomycotina</taxon>
        <taxon>Lecanoromycetes</taxon>
        <taxon>OSLEUM clade</taxon>
        <taxon>Lecanoromycetidae</taxon>
        <taxon>Caliciales</taxon>
        <taxon>Physciaceae</taxon>
        <taxon>Heterodermia</taxon>
    </lineage>
</organism>
<dbReference type="Proteomes" id="UP000664521">
    <property type="component" value="Unassembled WGS sequence"/>
</dbReference>
<accession>A0A8H3ET09</accession>
<evidence type="ECO:0000313" key="2">
    <source>
        <dbReference type="Proteomes" id="UP000664521"/>
    </source>
</evidence>
<evidence type="ECO:0000313" key="1">
    <source>
        <dbReference type="EMBL" id="CAF9912181.1"/>
    </source>
</evidence>
<reference evidence="1" key="1">
    <citation type="submission" date="2021-03" db="EMBL/GenBank/DDBJ databases">
        <authorList>
            <person name="Tagirdzhanova G."/>
        </authorList>
    </citation>
    <scope>NUCLEOTIDE SEQUENCE</scope>
</reference>
<gene>
    <name evidence="1" type="ORF">HETSPECPRED_000859</name>
</gene>
<dbReference type="EMBL" id="CAJPDS010000011">
    <property type="protein sequence ID" value="CAF9912181.1"/>
    <property type="molecule type" value="Genomic_DNA"/>
</dbReference>
<dbReference type="AlphaFoldDB" id="A0A8H3ET09"/>
<protein>
    <submittedName>
        <fullName evidence="1">Uncharacterized protein</fullName>
    </submittedName>
</protein>
<proteinExistence type="predicted"/>
<sequence>MPKLDVTLSDIATDIELVEKVLALKEDIGNDYPEAVDVWKKSVVRKVQDLCDDVESIAYQITLSDLDRIKLLEELIAVDRKVKAHGILECNRISEMIEQLLSLTATD</sequence>
<name>A0A8H3ET09_9LECA</name>
<comment type="caution">
    <text evidence="1">The sequence shown here is derived from an EMBL/GenBank/DDBJ whole genome shotgun (WGS) entry which is preliminary data.</text>
</comment>